<evidence type="ECO:0000313" key="2">
    <source>
        <dbReference type="Proteomes" id="UP000540989"/>
    </source>
</evidence>
<keyword evidence="2" id="KW-1185">Reference proteome</keyword>
<dbReference type="EMBL" id="JACHIP010000022">
    <property type="protein sequence ID" value="MBB5060890.1"/>
    <property type="molecule type" value="Genomic_DNA"/>
</dbReference>
<name>A0A7W8E842_9BACT</name>
<organism evidence="1 2">
    <name type="scientific">Granulicella aggregans</name>
    <dbReference type="NCBI Taxonomy" id="474949"/>
    <lineage>
        <taxon>Bacteria</taxon>
        <taxon>Pseudomonadati</taxon>
        <taxon>Acidobacteriota</taxon>
        <taxon>Terriglobia</taxon>
        <taxon>Terriglobales</taxon>
        <taxon>Acidobacteriaceae</taxon>
        <taxon>Granulicella</taxon>
    </lineage>
</organism>
<comment type="caution">
    <text evidence="1">The sequence shown here is derived from an EMBL/GenBank/DDBJ whole genome shotgun (WGS) entry which is preliminary data.</text>
</comment>
<sequence>MPSSDADSILGQLYRLSTGQDSGGSQPLHAESGPERMNFFGDQLLALSMKIGDDISSCRTCSRYRSNKILLDAFDLLPDGPTREHVLDQLALNLASDQLQTDMPSVWAIYFNVLLNMSRTVTPAQQKMLLEYKRSKIYPPFVPRTMQSEIRQAIRHSQNRIMLAYASVDEMIDAPFSSPYLN</sequence>
<dbReference type="RefSeq" id="WP_184223466.1">
    <property type="nucleotide sequence ID" value="NZ_JACHIP010000022.1"/>
</dbReference>
<reference evidence="1 2" key="1">
    <citation type="submission" date="2020-08" db="EMBL/GenBank/DDBJ databases">
        <title>Genomic Encyclopedia of Type Strains, Phase IV (KMG-V): Genome sequencing to study the core and pangenomes of soil and plant-associated prokaryotes.</title>
        <authorList>
            <person name="Whitman W."/>
        </authorList>
    </citation>
    <scope>NUCLEOTIDE SEQUENCE [LARGE SCALE GENOMIC DNA]</scope>
    <source>
        <strain evidence="1 2">M8UP14</strain>
    </source>
</reference>
<proteinExistence type="predicted"/>
<accession>A0A7W8E842</accession>
<dbReference type="AlphaFoldDB" id="A0A7W8E842"/>
<protein>
    <submittedName>
        <fullName evidence="1">Uncharacterized protein</fullName>
    </submittedName>
</protein>
<gene>
    <name evidence="1" type="ORF">HDF16_005626</name>
</gene>
<dbReference type="Proteomes" id="UP000540989">
    <property type="component" value="Unassembled WGS sequence"/>
</dbReference>
<evidence type="ECO:0000313" key="1">
    <source>
        <dbReference type="EMBL" id="MBB5060890.1"/>
    </source>
</evidence>